<dbReference type="Gene3D" id="3.80.10.10">
    <property type="entry name" value="Ribonuclease Inhibitor"/>
    <property type="match status" value="1"/>
</dbReference>
<dbReference type="PROSITE" id="PS51450">
    <property type="entry name" value="LRR"/>
    <property type="match status" value="1"/>
</dbReference>
<proteinExistence type="predicted"/>
<dbReference type="InterPro" id="IPR001611">
    <property type="entry name" value="Leu-rich_rpt"/>
</dbReference>
<dbReference type="PANTHER" id="PTHR45973:SF35">
    <property type="entry name" value="LEUCINE-RICH REPEAT-CONTAINING PROTEIN 43"/>
    <property type="match status" value="1"/>
</dbReference>
<dbReference type="AlphaFoldDB" id="A0A1V9YT96"/>
<name>A0A1V9YT96_9STRA</name>
<evidence type="ECO:0000256" key="2">
    <source>
        <dbReference type="ARBA" id="ARBA00022737"/>
    </source>
</evidence>
<accession>A0A1V9YT96</accession>
<dbReference type="Proteomes" id="UP000243217">
    <property type="component" value="Unassembled WGS sequence"/>
</dbReference>
<evidence type="ECO:0000256" key="1">
    <source>
        <dbReference type="ARBA" id="ARBA00022614"/>
    </source>
</evidence>
<dbReference type="EMBL" id="JNBS01002902">
    <property type="protein sequence ID" value="OQR89014.1"/>
    <property type="molecule type" value="Genomic_DNA"/>
</dbReference>
<comment type="caution">
    <text evidence="3">The sequence shown here is derived from an EMBL/GenBank/DDBJ whole genome shotgun (WGS) entry which is preliminary data.</text>
</comment>
<dbReference type="PANTHER" id="PTHR45973">
    <property type="entry name" value="PROTEIN PHOSPHATASE 1 REGULATORY SUBUNIT SDS22-RELATED"/>
    <property type="match status" value="1"/>
</dbReference>
<gene>
    <name evidence="3" type="ORF">THRCLA_09967</name>
</gene>
<evidence type="ECO:0000313" key="3">
    <source>
        <dbReference type="EMBL" id="OQR89014.1"/>
    </source>
</evidence>
<evidence type="ECO:0000313" key="4">
    <source>
        <dbReference type="Proteomes" id="UP000243217"/>
    </source>
</evidence>
<reference evidence="3 4" key="1">
    <citation type="journal article" date="2014" name="Genome Biol. Evol.">
        <title>The secreted proteins of Achlya hypogyna and Thraustotheca clavata identify the ancestral oomycete secretome and reveal gene acquisitions by horizontal gene transfer.</title>
        <authorList>
            <person name="Misner I."/>
            <person name="Blouin N."/>
            <person name="Leonard G."/>
            <person name="Richards T.A."/>
            <person name="Lane C.E."/>
        </authorList>
    </citation>
    <scope>NUCLEOTIDE SEQUENCE [LARGE SCALE GENOMIC DNA]</scope>
    <source>
        <strain evidence="3 4">ATCC 34112</strain>
    </source>
</reference>
<dbReference type="SUPFAM" id="SSF52058">
    <property type="entry name" value="L domain-like"/>
    <property type="match status" value="1"/>
</dbReference>
<dbReference type="InterPro" id="IPR050576">
    <property type="entry name" value="Cilia_flagella_integrity"/>
</dbReference>
<protein>
    <submittedName>
        <fullName evidence="3">Uncharacterized protein</fullName>
    </submittedName>
</protein>
<dbReference type="Pfam" id="PF13855">
    <property type="entry name" value="LRR_8"/>
    <property type="match status" value="1"/>
</dbReference>
<sequence>MPLERLTAELVEAISAEYPSLSNLNLSNNAIRSIDCDLSRLPGVSRLNLSLNQLSSLPPTLSRQLPRLEQLLLAHNCFSSLEKIKTNIQGNVQLESIDKYRSAVVARLPQLCVLDDVKITQQEKDDFKQKEKEVINPILSPPPIPLPAPRKIAPL</sequence>
<keyword evidence="2" id="KW-0677">Repeat</keyword>
<keyword evidence="4" id="KW-1185">Reference proteome</keyword>
<dbReference type="InterPro" id="IPR032675">
    <property type="entry name" value="LRR_dom_sf"/>
</dbReference>
<organism evidence="3 4">
    <name type="scientific">Thraustotheca clavata</name>
    <dbReference type="NCBI Taxonomy" id="74557"/>
    <lineage>
        <taxon>Eukaryota</taxon>
        <taxon>Sar</taxon>
        <taxon>Stramenopiles</taxon>
        <taxon>Oomycota</taxon>
        <taxon>Saprolegniomycetes</taxon>
        <taxon>Saprolegniales</taxon>
        <taxon>Achlyaceae</taxon>
        <taxon>Thraustotheca</taxon>
    </lineage>
</organism>
<keyword evidence="1" id="KW-0433">Leucine-rich repeat</keyword>